<evidence type="ECO:0000313" key="4">
    <source>
        <dbReference type="EMBL" id="EXX68989.1"/>
    </source>
</evidence>
<protein>
    <submittedName>
        <fullName evidence="4">Uncharacterized protein</fullName>
    </submittedName>
</protein>
<accession>A0A015KN50</accession>
<keyword evidence="2" id="KW-0472">Membrane</keyword>
<gene>
    <name evidence="4" type="ORF">RirG_100080</name>
</gene>
<sequence>MKFYIIIYLLFNILFSKSFGQDQTESQDPTDPTLTPPSPTSSNDSEPPLLANKHPVLAHPLSQPIIIVLVILVLIILFLVPCVYITKYKQHWFTRFSPIPTHPKNVDQHNLPITEKSVRGLEENNNKSNTSFENNFLDDTPMITKNSFSSTQLHTRSSTDENTSLVSNQPSTTSLPQSIDTVK</sequence>
<comment type="caution">
    <text evidence="4">The sequence shown here is derived from an EMBL/GenBank/DDBJ whole genome shotgun (WGS) entry which is preliminary data.</text>
</comment>
<dbReference type="Proteomes" id="UP000022910">
    <property type="component" value="Unassembled WGS sequence"/>
</dbReference>
<evidence type="ECO:0000256" key="3">
    <source>
        <dbReference type="SAM" id="SignalP"/>
    </source>
</evidence>
<keyword evidence="3" id="KW-0732">Signal</keyword>
<evidence type="ECO:0000256" key="1">
    <source>
        <dbReference type="SAM" id="MobiDB-lite"/>
    </source>
</evidence>
<feature type="transmembrane region" description="Helical" evidence="2">
    <location>
        <begin position="65"/>
        <end position="86"/>
    </location>
</feature>
<feature type="region of interest" description="Disordered" evidence="1">
    <location>
        <begin position="150"/>
        <end position="183"/>
    </location>
</feature>
<dbReference type="AlphaFoldDB" id="A0A015KN50"/>
<keyword evidence="2" id="KW-1133">Transmembrane helix</keyword>
<evidence type="ECO:0000313" key="5">
    <source>
        <dbReference type="Proteomes" id="UP000022910"/>
    </source>
</evidence>
<dbReference type="HOGENOM" id="CLU_1475878_0_0_1"/>
<feature type="signal peptide" evidence="3">
    <location>
        <begin position="1"/>
        <end position="20"/>
    </location>
</feature>
<reference evidence="4 5" key="1">
    <citation type="submission" date="2014-02" db="EMBL/GenBank/DDBJ databases">
        <title>Single nucleus genome sequencing reveals high similarity among nuclei of an endomycorrhizal fungus.</title>
        <authorList>
            <person name="Lin K."/>
            <person name="Geurts R."/>
            <person name="Zhang Z."/>
            <person name="Limpens E."/>
            <person name="Saunders D.G."/>
            <person name="Mu D."/>
            <person name="Pang E."/>
            <person name="Cao H."/>
            <person name="Cha H."/>
            <person name="Lin T."/>
            <person name="Zhou Q."/>
            <person name="Shang Y."/>
            <person name="Li Y."/>
            <person name="Ivanov S."/>
            <person name="Sharma T."/>
            <person name="Velzen R.V."/>
            <person name="Ruijter N.D."/>
            <person name="Aanen D.K."/>
            <person name="Win J."/>
            <person name="Kamoun S."/>
            <person name="Bisseling T."/>
            <person name="Huang S."/>
        </authorList>
    </citation>
    <scope>NUCLEOTIDE SEQUENCE [LARGE SCALE GENOMIC DNA]</scope>
    <source>
        <strain evidence="5">DAOM197198w</strain>
    </source>
</reference>
<keyword evidence="2" id="KW-0812">Transmembrane</keyword>
<feature type="region of interest" description="Disordered" evidence="1">
    <location>
        <begin position="22"/>
        <end position="48"/>
    </location>
</feature>
<dbReference type="STRING" id="1432141.A0A015KN50"/>
<name>A0A015KN50_RHIIW</name>
<organism evidence="4 5">
    <name type="scientific">Rhizophagus irregularis (strain DAOM 197198w)</name>
    <name type="common">Glomus intraradices</name>
    <dbReference type="NCBI Taxonomy" id="1432141"/>
    <lineage>
        <taxon>Eukaryota</taxon>
        <taxon>Fungi</taxon>
        <taxon>Fungi incertae sedis</taxon>
        <taxon>Mucoromycota</taxon>
        <taxon>Glomeromycotina</taxon>
        <taxon>Glomeromycetes</taxon>
        <taxon>Glomerales</taxon>
        <taxon>Glomeraceae</taxon>
        <taxon>Rhizophagus</taxon>
    </lineage>
</organism>
<keyword evidence="5" id="KW-1185">Reference proteome</keyword>
<dbReference type="EMBL" id="JEMT01017041">
    <property type="protein sequence ID" value="EXX68989.1"/>
    <property type="molecule type" value="Genomic_DNA"/>
</dbReference>
<evidence type="ECO:0000256" key="2">
    <source>
        <dbReference type="SAM" id="Phobius"/>
    </source>
</evidence>
<proteinExistence type="predicted"/>
<dbReference type="OrthoDB" id="2425218at2759"/>
<feature type="chain" id="PRO_5001475812" evidence="3">
    <location>
        <begin position="21"/>
        <end position="183"/>
    </location>
</feature>